<keyword evidence="4" id="KW-1185">Reference proteome</keyword>
<feature type="transmembrane region" description="Helical" evidence="2">
    <location>
        <begin position="106"/>
        <end position="124"/>
    </location>
</feature>
<evidence type="ECO:0000313" key="4">
    <source>
        <dbReference type="Proteomes" id="UP000198282"/>
    </source>
</evidence>
<keyword evidence="2" id="KW-0472">Membrane</keyword>
<keyword evidence="2" id="KW-1133">Transmembrane helix</keyword>
<feature type="transmembrane region" description="Helical" evidence="2">
    <location>
        <begin position="154"/>
        <end position="175"/>
    </location>
</feature>
<feature type="transmembrane region" description="Helical" evidence="2">
    <location>
        <begin position="131"/>
        <end position="148"/>
    </location>
</feature>
<dbReference type="RefSeq" id="WP_089213204.1">
    <property type="nucleotide sequence ID" value="NZ_FZOD01000086.1"/>
</dbReference>
<sequence length="258" mass="27853">MMVGVLDWFATRFEELEQWADDRFGPDSPRARTTLIGGLVAVIATGISAVFLVGWMLITIVNAVLSSLSQGVVVVLQSRLTEVITQPVQAYLSAHAKALPTGADEIGTAVMLSGLIVWALCVFFRSRIAQLGWILYGIAVTAMVYAGSPPDGRWLAAGVALLYWVGLSLPALAGIGRRPHTVVNIHPDPRPAREAVDQLQEHLAETRTRVDRLESAGVAQLHEDLAETRTRVDRLEAAGDELAARRTGGKRDPGEGED</sequence>
<evidence type="ECO:0000256" key="1">
    <source>
        <dbReference type="SAM" id="MobiDB-lite"/>
    </source>
</evidence>
<evidence type="ECO:0000313" key="3">
    <source>
        <dbReference type="EMBL" id="SNT61874.1"/>
    </source>
</evidence>
<proteinExistence type="predicted"/>
<feature type="transmembrane region" description="Helical" evidence="2">
    <location>
        <begin position="35"/>
        <end position="58"/>
    </location>
</feature>
<feature type="region of interest" description="Disordered" evidence="1">
    <location>
        <begin position="236"/>
        <end position="258"/>
    </location>
</feature>
<name>A0A239P5D4_9ACTN</name>
<gene>
    <name evidence="3" type="ORF">SAMN05216276_10865</name>
</gene>
<evidence type="ECO:0000256" key="2">
    <source>
        <dbReference type="SAM" id="Phobius"/>
    </source>
</evidence>
<dbReference type="OrthoDB" id="4153780at2"/>
<organism evidence="3 4">
    <name type="scientific">Streptosporangium subroseum</name>
    <dbReference type="NCBI Taxonomy" id="106412"/>
    <lineage>
        <taxon>Bacteria</taxon>
        <taxon>Bacillati</taxon>
        <taxon>Actinomycetota</taxon>
        <taxon>Actinomycetes</taxon>
        <taxon>Streptosporangiales</taxon>
        <taxon>Streptosporangiaceae</taxon>
        <taxon>Streptosporangium</taxon>
    </lineage>
</organism>
<dbReference type="EMBL" id="FZOD01000086">
    <property type="protein sequence ID" value="SNT61874.1"/>
    <property type="molecule type" value="Genomic_DNA"/>
</dbReference>
<accession>A0A239P5D4</accession>
<feature type="compositionally biased region" description="Basic and acidic residues" evidence="1">
    <location>
        <begin position="249"/>
        <end position="258"/>
    </location>
</feature>
<keyword evidence="2" id="KW-0812">Transmembrane</keyword>
<protein>
    <submittedName>
        <fullName evidence="3">Uncharacterized protein</fullName>
    </submittedName>
</protein>
<dbReference type="Proteomes" id="UP000198282">
    <property type="component" value="Unassembled WGS sequence"/>
</dbReference>
<reference evidence="3 4" key="1">
    <citation type="submission" date="2017-06" db="EMBL/GenBank/DDBJ databases">
        <authorList>
            <person name="Kim H.J."/>
            <person name="Triplett B.A."/>
        </authorList>
    </citation>
    <scope>NUCLEOTIDE SEQUENCE [LARGE SCALE GENOMIC DNA]</scope>
    <source>
        <strain evidence="3 4">CGMCC 4.2132</strain>
    </source>
</reference>
<dbReference type="AlphaFoldDB" id="A0A239P5D4"/>